<dbReference type="PATRIC" id="fig|1127696.3.peg.1168"/>
<dbReference type="STRING" id="1127696.HMPREF9134_01296"/>
<comment type="caution">
    <text evidence="1">The sequence shown here is derived from an EMBL/GenBank/DDBJ whole genome shotgun (WGS) entry which is preliminary data.</text>
</comment>
<name>L1NC55_9PORP</name>
<dbReference type="AlphaFoldDB" id="L1NC55"/>
<evidence type="ECO:0000313" key="1">
    <source>
        <dbReference type="EMBL" id="EKY00948.1"/>
    </source>
</evidence>
<proteinExistence type="predicted"/>
<sequence>MQQEPNLKEVFAAISYALHEELGKHLHDQESYVLTIKRGVVPSPWSSKSHTMRQLPSQ</sequence>
<dbReference type="HOGENOM" id="CLU_2937765_0_0_10"/>
<gene>
    <name evidence="1" type="ORF">HMPREF9134_01296</name>
</gene>
<dbReference type="EMBL" id="AMEQ01000035">
    <property type="protein sequence ID" value="EKY00948.1"/>
    <property type="molecule type" value="Genomic_DNA"/>
</dbReference>
<evidence type="ECO:0000313" key="2">
    <source>
        <dbReference type="Proteomes" id="UP000010408"/>
    </source>
</evidence>
<dbReference type="Proteomes" id="UP000010408">
    <property type="component" value="Unassembled WGS sequence"/>
</dbReference>
<reference evidence="1 2" key="1">
    <citation type="submission" date="2012-05" db="EMBL/GenBank/DDBJ databases">
        <authorList>
            <person name="Weinstock G."/>
            <person name="Sodergren E."/>
            <person name="Lobos E.A."/>
            <person name="Fulton L."/>
            <person name="Fulton R."/>
            <person name="Courtney L."/>
            <person name="Fronick C."/>
            <person name="O'Laughlin M."/>
            <person name="Godfrey J."/>
            <person name="Wilson R.M."/>
            <person name="Miner T."/>
            <person name="Farmer C."/>
            <person name="Delehaunty K."/>
            <person name="Cordes M."/>
            <person name="Minx P."/>
            <person name="Tomlinson C."/>
            <person name="Chen J."/>
            <person name="Wollam A."/>
            <person name="Pepin K.H."/>
            <person name="Bhonagiri V."/>
            <person name="Zhang X."/>
            <person name="Suruliraj S."/>
            <person name="Warren W."/>
            <person name="Mitreva M."/>
            <person name="Mardis E.R."/>
            <person name="Wilson R.K."/>
        </authorList>
    </citation>
    <scope>NUCLEOTIDE SEQUENCE [LARGE SCALE GENOMIC DNA]</scope>
    <source>
        <strain evidence="1 2">F0037</strain>
    </source>
</reference>
<accession>L1NC55</accession>
<dbReference type="RefSeq" id="WP_005467364.1">
    <property type="nucleotide sequence ID" value="NZ_KB291031.1"/>
</dbReference>
<protein>
    <submittedName>
        <fullName evidence="1">Uncharacterized protein</fullName>
    </submittedName>
</protein>
<organism evidence="1 2">
    <name type="scientific">Porphyromonas catoniae F0037</name>
    <dbReference type="NCBI Taxonomy" id="1127696"/>
    <lineage>
        <taxon>Bacteria</taxon>
        <taxon>Pseudomonadati</taxon>
        <taxon>Bacteroidota</taxon>
        <taxon>Bacteroidia</taxon>
        <taxon>Bacteroidales</taxon>
        <taxon>Porphyromonadaceae</taxon>
        <taxon>Porphyromonas</taxon>
    </lineage>
</organism>